<dbReference type="OrthoDB" id="9788881at2"/>
<protein>
    <recommendedName>
        <fullName evidence="1">Transposase IS200-like domain-containing protein</fullName>
    </recommendedName>
</protein>
<dbReference type="SMART" id="SM01321">
    <property type="entry name" value="Y1_Tnp"/>
    <property type="match status" value="1"/>
</dbReference>
<proteinExistence type="predicted"/>
<gene>
    <name evidence="2" type="ORF">DCCM_0584</name>
</gene>
<name>A0A2L2X8Q1_9FIRM</name>
<dbReference type="AlphaFoldDB" id="A0A2L2X8Q1"/>
<dbReference type="InterPro" id="IPR002686">
    <property type="entry name" value="Transposase_17"/>
</dbReference>
<reference evidence="3" key="1">
    <citation type="submission" date="2018-02" db="EMBL/GenBank/DDBJ databases">
        <title>Genome sequence of Desulfocucumis palustris strain NAW-5.</title>
        <authorList>
            <person name="Watanabe M."/>
            <person name="Kojima H."/>
            <person name="Fukui M."/>
        </authorList>
    </citation>
    <scope>NUCLEOTIDE SEQUENCE [LARGE SCALE GENOMIC DNA]</scope>
    <source>
        <strain evidence="3">NAW-5</strain>
    </source>
</reference>
<dbReference type="PANTHER" id="PTHR34322">
    <property type="entry name" value="TRANSPOSASE, Y1_TNP DOMAIN-CONTAINING"/>
    <property type="match status" value="1"/>
</dbReference>
<evidence type="ECO:0000313" key="3">
    <source>
        <dbReference type="Proteomes" id="UP000239549"/>
    </source>
</evidence>
<sequence>MARQCREKSSTGIYHVMLRGIDKREIFLDDQDREKFLFYLSRAKEKSNYIIYGYCLMDNHVHLLIEEGHELIGESIKRITVGYVQWHNIKYSRTGHLFQNRYKSEAIEDDTYFLTALRYIHQNPIKAGLVQDISHYKWSSYTHYIEGAEQKLVSVDRGKGFFSSQDTFLDFMKMPNNDQCLEYEVNIKYTDKKLSDQILIIYNKPELIKSLRKEDRDNVIKEIKQCTGASNRQLSRVLGIGRGIIENVK</sequence>
<evidence type="ECO:0000259" key="1">
    <source>
        <dbReference type="SMART" id="SM01321"/>
    </source>
</evidence>
<dbReference type="SUPFAM" id="SSF143422">
    <property type="entry name" value="Transposase IS200-like"/>
    <property type="match status" value="1"/>
</dbReference>
<dbReference type="Pfam" id="PF01797">
    <property type="entry name" value="Y1_Tnp"/>
    <property type="match status" value="1"/>
</dbReference>
<evidence type="ECO:0000313" key="2">
    <source>
        <dbReference type="EMBL" id="GBF32390.1"/>
    </source>
</evidence>
<dbReference type="InterPro" id="IPR036515">
    <property type="entry name" value="Transposase_17_sf"/>
</dbReference>
<organism evidence="2 3">
    <name type="scientific">Desulfocucumis palustris</name>
    <dbReference type="NCBI Taxonomy" id="1898651"/>
    <lineage>
        <taxon>Bacteria</taxon>
        <taxon>Bacillati</taxon>
        <taxon>Bacillota</taxon>
        <taxon>Clostridia</taxon>
        <taxon>Eubacteriales</taxon>
        <taxon>Desulfocucumaceae</taxon>
        <taxon>Desulfocucumis</taxon>
    </lineage>
</organism>
<dbReference type="RefSeq" id="WP_104370925.1">
    <property type="nucleotide sequence ID" value="NZ_BFAV01000028.1"/>
</dbReference>
<dbReference type="Proteomes" id="UP000239549">
    <property type="component" value="Unassembled WGS sequence"/>
</dbReference>
<dbReference type="GO" id="GO:0003677">
    <property type="term" value="F:DNA binding"/>
    <property type="evidence" value="ECO:0007669"/>
    <property type="project" value="InterPro"/>
</dbReference>
<dbReference type="Gene3D" id="3.30.70.1290">
    <property type="entry name" value="Transposase IS200-like"/>
    <property type="match status" value="1"/>
</dbReference>
<dbReference type="PANTHER" id="PTHR34322:SF2">
    <property type="entry name" value="TRANSPOSASE IS200-LIKE DOMAIN-CONTAINING PROTEIN"/>
    <property type="match status" value="1"/>
</dbReference>
<dbReference type="EMBL" id="BFAV01000028">
    <property type="protein sequence ID" value="GBF32390.1"/>
    <property type="molecule type" value="Genomic_DNA"/>
</dbReference>
<keyword evidence="3" id="KW-1185">Reference proteome</keyword>
<accession>A0A2L2X8Q1</accession>
<dbReference type="GO" id="GO:0006313">
    <property type="term" value="P:DNA transposition"/>
    <property type="evidence" value="ECO:0007669"/>
    <property type="project" value="InterPro"/>
</dbReference>
<feature type="domain" description="Transposase IS200-like" evidence="1">
    <location>
        <begin position="9"/>
        <end position="123"/>
    </location>
</feature>
<comment type="caution">
    <text evidence="2">The sequence shown here is derived from an EMBL/GenBank/DDBJ whole genome shotgun (WGS) entry which is preliminary data.</text>
</comment>
<dbReference type="GO" id="GO:0004803">
    <property type="term" value="F:transposase activity"/>
    <property type="evidence" value="ECO:0007669"/>
    <property type="project" value="InterPro"/>
</dbReference>